<gene>
    <name evidence="2" type="ORF">IPP58_15545</name>
</gene>
<protein>
    <submittedName>
        <fullName evidence="2">MgtC/SapB family protein</fullName>
    </submittedName>
</protein>
<dbReference type="AlphaFoldDB" id="A0A9D7SL71"/>
<dbReference type="Proteomes" id="UP000886657">
    <property type="component" value="Unassembled WGS sequence"/>
</dbReference>
<dbReference type="InterPro" id="IPR049177">
    <property type="entry name" value="MgtC_SapB_SrpB_YhiD_N"/>
</dbReference>
<accession>A0A9D7SL71</accession>
<feature type="domain" description="MgtC/SapB/SrpB/YhiD N-terminal" evidence="1">
    <location>
        <begin position="10"/>
        <end position="84"/>
    </location>
</feature>
<comment type="caution">
    <text evidence="2">The sequence shown here is derived from an EMBL/GenBank/DDBJ whole genome shotgun (WGS) entry which is preliminary data.</text>
</comment>
<dbReference type="EMBL" id="JADKIO010000012">
    <property type="protein sequence ID" value="MBK9797861.1"/>
    <property type="molecule type" value="Genomic_DNA"/>
</dbReference>
<evidence type="ECO:0000313" key="2">
    <source>
        <dbReference type="EMBL" id="MBK9797861.1"/>
    </source>
</evidence>
<organism evidence="2 3">
    <name type="scientific">Candidatus Geothrix skivensis</name>
    <dbReference type="NCBI Taxonomy" id="2954439"/>
    <lineage>
        <taxon>Bacteria</taxon>
        <taxon>Pseudomonadati</taxon>
        <taxon>Acidobacteriota</taxon>
        <taxon>Holophagae</taxon>
        <taxon>Holophagales</taxon>
        <taxon>Holophagaceae</taxon>
        <taxon>Geothrix</taxon>
    </lineage>
</organism>
<evidence type="ECO:0000313" key="3">
    <source>
        <dbReference type="Proteomes" id="UP000886657"/>
    </source>
</evidence>
<name>A0A9D7SL71_9BACT</name>
<evidence type="ECO:0000259" key="1">
    <source>
        <dbReference type="Pfam" id="PF02308"/>
    </source>
</evidence>
<reference evidence="2" key="1">
    <citation type="submission" date="2020-10" db="EMBL/GenBank/DDBJ databases">
        <title>Connecting structure to function with the recovery of over 1000 high-quality activated sludge metagenome-assembled genomes encoding full-length rRNA genes using long-read sequencing.</title>
        <authorList>
            <person name="Singleton C.M."/>
            <person name="Petriglieri F."/>
            <person name="Kristensen J.M."/>
            <person name="Kirkegaard R.H."/>
            <person name="Michaelsen T.Y."/>
            <person name="Andersen M.H."/>
            <person name="Karst S.M."/>
            <person name="Dueholm M.S."/>
            <person name="Nielsen P.H."/>
            <person name="Albertsen M."/>
        </authorList>
    </citation>
    <scope>NUCLEOTIDE SEQUENCE</scope>
    <source>
        <strain evidence="2">Skiv_18-Q3-R9-52_MAXAC.067</strain>
    </source>
</reference>
<proteinExistence type="predicted"/>
<sequence length="119" mass="12107">MLQFEPFLSLLLAFFAGLLIGLERQQHAASNTSRPEILGGVRTHPLVAIVGPCTMLLTRQTGPGILLGVASNTVVKAGMTAFAGAGALGAALPSFLGFSRCWGQSACSSFGVSETGAAA</sequence>
<dbReference type="Pfam" id="PF02308">
    <property type="entry name" value="MgtC"/>
    <property type="match status" value="1"/>
</dbReference>